<dbReference type="GO" id="GO:0030246">
    <property type="term" value="F:carbohydrate binding"/>
    <property type="evidence" value="ECO:0007669"/>
    <property type="project" value="InterPro"/>
</dbReference>
<name>A0A1F6A401_9BACT</name>
<reference evidence="1 2" key="1">
    <citation type="journal article" date="2016" name="Nat. Commun.">
        <title>Thousands of microbial genomes shed light on interconnected biogeochemical processes in an aquifer system.</title>
        <authorList>
            <person name="Anantharaman K."/>
            <person name="Brown C.T."/>
            <person name="Hug L.A."/>
            <person name="Sharon I."/>
            <person name="Castelle C.J."/>
            <person name="Probst A.J."/>
            <person name="Thomas B.C."/>
            <person name="Singh A."/>
            <person name="Wilkins M.J."/>
            <person name="Karaoz U."/>
            <person name="Brodie E.L."/>
            <person name="Williams K.H."/>
            <person name="Hubbard S.S."/>
            <person name="Banfield J.F."/>
        </authorList>
    </citation>
    <scope>NUCLEOTIDE SEQUENCE [LARGE SCALE GENOMIC DNA]</scope>
</reference>
<dbReference type="Proteomes" id="UP000177871">
    <property type="component" value="Unassembled WGS sequence"/>
</dbReference>
<evidence type="ECO:0000313" key="2">
    <source>
        <dbReference type="Proteomes" id="UP000177871"/>
    </source>
</evidence>
<dbReference type="Pfam" id="PF17957">
    <property type="entry name" value="Big_7"/>
    <property type="match status" value="1"/>
</dbReference>
<organism evidence="1 2">
    <name type="scientific">Candidatus Gottesmanbacteria bacterium RIFCSPHIGHO2_01_FULL_47_48</name>
    <dbReference type="NCBI Taxonomy" id="1798381"/>
    <lineage>
        <taxon>Bacteria</taxon>
        <taxon>Candidatus Gottesmaniibacteriota</taxon>
    </lineage>
</organism>
<protein>
    <recommendedName>
        <fullName evidence="3">Cohesin domain-containing protein</fullName>
    </recommendedName>
</protein>
<comment type="caution">
    <text evidence="1">The sequence shown here is derived from an EMBL/GenBank/DDBJ whole genome shotgun (WGS) entry which is preliminary data.</text>
</comment>
<proteinExistence type="predicted"/>
<dbReference type="EMBL" id="MFJK01000007">
    <property type="protein sequence ID" value="OGG19413.1"/>
    <property type="molecule type" value="Genomic_DNA"/>
</dbReference>
<dbReference type="STRING" id="1798381.A2721_02705"/>
<dbReference type="SUPFAM" id="SSF49384">
    <property type="entry name" value="Carbohydrate-binding domain"/>
    <property type="match status" value="1"/>
</dbReference>
<accession>A0A1F6A401</accession>
<evidence type="ECO:0008006" key="3">
    <source>
        <dbReference type="Google" id="ProtNLM"/>
    </source>
</evidence>
<dbReference type="AlphaFoldDB" id="A0A1F6A401"/>
<evidence type="ECO:0000313" key="1">
    <source>
        <dbReference type="EMBL" id="OGG19413.1"/>
    </source>
</evidence>
<dbReference type="Gene3D" id="2.60.40.680">
    <property type="match status" value="1"/>
</dbReference>
<dbReference type="Gene3D" id="2.60.40.10">
    <property type="entry name" value="Immunoglobulins"/>
    <property type="match status" value="1"/>
</dbReference>
<gene>
    <name evidence="1" type="ORF">A2721_02705</name>
</gene>
<sequence length="414" mass="42608">MPQMPERFSRSGVIPIKLVILLLLLALPLLLLALNSKTNLLGLAGASANLAVYPATQANVVVGDPVSFTVSLTTGGASVRGADVIINYDKTKLALVDITPNDASFKTFGPQTAGGVFDASRVISVASQSGRIEFSSLAFDPSQSGNGQQGLTALFNGTTTLVNLKFLALSAGSNIPLTFGYTASSTTDSNVALDGGQDVLGSVTNAAITIVNPTVQDSQAPTTAVTTPTADQTVAGTVILAATATDNVGVTKVEFVLDGAVRGSDTTSPYTLSWDSKTVSDGSHSVLTKAYDAAGNVGTSPAISFKVVNTVVSKTMRVSQIVYEVRGQKLDDGVLVVDAAGKGLGGALVSRTVTNEAQTLTYKLSSKTATNGWTGSTITKKAAPGCYSEKITAVTLSGYTFDGVTPQNQYCTKR</sequence>
<dbReference type="InterPro" id="IPR008965">
    <property type="entry name" value="CBM2/CBM3_carb-bd_dom_sf"/>
</dbReference>
<dbReference type="InterPro" id="IPR013783">
    <property type="entry name" value="Ig-like_fold"/>
</dbReference>